<evidence type="ECO:0000313" key="2">
    <source>
        <dbReference type="EMBL" id="GFT15859.1"/>
    </source>
</evidence>
<dbReference type="OrthoDB" id="6434393at2759"/>
<keyword evidence="1" id="KW-0812">Transmembrane</keyword>
<protein>
    <submittedName>
        <fullName evidence="2">Uncharacterized protein</fullName>
    </submittedName>
</protein>
<keyword evidence="3" id="KW-1185">Reference proteome</keyword>
<comment type="caution">
    <text evidence="2">The sequence shown here is derived from an EMBL/GenBank/DDBJ whole genome shotgun (WGS) entry which is preliminary data.</text>
</comment>
<evidence type="ECO:0000256" key="1">
    <source>
        <dbReference type="SAM" id="Phobius"/>
    </source>
</evidence>
<dbReference type="AlphaFoldDB" id="A0A8X6NJA4"/>
<evidence type="ECO:0000313" key="3">
    <source>
        <dbReference type="Proteomes" id="UP000887013"/>
    </source>
</evidence>
<proteinExistence type="predicted"/>
<gene>
    <name evidence="2" type="ORF">NPIL_562551</name>
</gene>
<sequence length="102" mass="11882">MFSDFFLFPHLKSIMKDADFPDVLNVQKLVTVVPLLIPKITFARKFQKSSEHCKMRVVKNGDYFCGTKCNFFVYLFLSSVLSVFFTIIGLLRRSTLWCLTSR</sequence>
<accession>A0A8X6NJA4</accession>
<dbReference type="Proteomes" id="UP000887013">
    <property type="component" value="Unassembled WGS sequence"/>
</dbReference>
<feature type="transmembrane region" description="Helical" evidence="1">
    <location>
        <begin position="71"/>
        <end position="91"/>
    </location>
</feature>
<name>A0A8X6NJA4_NEPPI</name>
<dbReference type="EMBL" id="BMAW01058354">
    <property type="protein sequence ID" value="GFT15859.1"/>
    <property type="molecule type" value="Genomic_DNA"/>
</dbReference>
<keyword evidence="1" id="KW-1133">Transmembrane helix</keyword>
<reference evidence="2" key="1">
    <citation type="submission" date="2020-08" db="EMBL/GenBank/DDBJ databases">
        <title>Multicomponent nature underlies the extraordinary mechanical properties of spider dragline silk.</title>
        <authorList>
            <person name="Kono N."/>
            <person name="Nakamura H."/>
            <person name="Mori M."/>
            <person name="Yoshida Y."/>
            <person name="Ohtoshi R."/>
            <person name="Malay A.D."/>
            <person name="Moran D.A.P."/>
            <person name="Tomita M."/>
            <person name="Numata K."/>
            <person name="Arakawa K."/>
        </authorList>
    </citation>
    <scope>NUCLEOTIDE SEQUENCE</scope>
</reference>
<organism evidence="2 3">
    <name type="scientific">Nephila pilipes</name>
    <name type="common">Giant wood spider</name>
    <name type="synonym">Nephila maculata</name>
    <dbReference type="NCBI Taxonomy" id="299642"/>
    <lineage>
        <taxon>Eukaryota</taxon>
        <taxon>Metazoa</taxon>
        <taxon>Ecdysozoa</taxon>
        <taxon>Arthropoda</taxon>
        <taxon>Chelicerata</taxon>
        <taxon>Arachnida</taxon>
        <taxon>Araneae</taxon>
        <taxon>Araneomorphae</taxon>
        <taxon>Entelegynae</taxon>
        <taxon>Araneoidea</taxon>
        <taxon>Nephilidae</taxon>
        <taxon>Nephila</taxon>
    </lineage>
</organism>
<keyword evidence="1" id="KW-0472">Membrane</keyword>